<organism evidence="2 3">
    <name type="scientific">Streptomyces maoxianensis</name>
    <dbReference type="NCBI Taxonomy" id="1459942"/>
    <lineage>
        <taxon>Bacteria</taxon>
        <taxon>Bacillati</taxon>
        <taxon>Actinomycetota</taxon>
        <taxon>Actinomycetes</taxon>
        <taxon>Kitasatosporales</taxon>
        <taxon>Streptomycetaceae</taxon>
        <taxon>Streptomyces</taxon>
    </lineage>
</organism>
<dbReference type="EMBL" id="JBHSFE010000014">
    <property type="protein sequence ID" value="MFC4609751.1"/>
    <property type="molecule type" value="Genomic_DNA"/>
</dbReference>
<keyword evidence="3" id="KW-1185">Reference proteome</keyword>
<accession>A0ABV9G9X9</accession>
<evidence type="ECO:0000313" key="3">
    <source>
        <dbReference type="Proteomes" id="UP001595993"/>
    </source>
</evidence>
<comment type="caution">
    <text evidence="2">The sequence shown here is derived from an EMBL/GenBank/DDBJ whole genome shotgun (WGS) entry which is preliminary data.</text>
</comment>
<gene>
    <name evidence="2" type="ORF">ACFO9E_18300</name>
</gene>
<evidence type="ECO:0000259" key="1">
    <source>
        <dbReference type="Pfam" id="PF09339"/>
    </source>
</evidence>
<reference evidence="3" key="1">
    <citation type="journal article" date="2019" name="Int. J. Syst. Evol. Microbiol.">
        <title>The Global Catalogue of Microorganisms (GCM) 10K type strain sequencing project: providing services to taxonomists for standard genome sequencing and annotation.</title>
        <authorList>
            <consortium name="The Broad Institute Genomics Platform"/>
            <consortium name="The Broad Institute Genome Sequencing Center for Infectious Disease"/>
            <person name="Wu L."/>
            <person name="Ma J."/>
        </authorList>
    </citation>
    <scope>NUCLEOTIDE SEQUENCE [LARGE SCALE GENOMIC DNA]</scope>
    <source>
        <strain evidence="3">CGMCC 4.7139</strain>
    </source>
</reference>
<evidence type="ECO:0000313" key="2">
    <source>
        <dbReference type="EMBL" id="MFC4609751.1"/>
    </source>
</evidence>
<dbReference type="InterPro" id="IPR005471">
    <property type="entry name" value="Tscrpt_reg_IclR_N"/>
</dbReference>
<feature type="domain" description="HTH iclR-type" evidence="1">
    <location>
        <begin position="116"/>
        <end position="145"/>
    </location>
</feature>
<dbReference type="Proteomes" id="UP001595993">
    <property type="component" value="Unassembled WGS sequence"/>
</dbReference>
<dbReference type="Pfam" id="PF09339">
    <property type="entry name" value="HTH_IclR"/>
    <property type="match status" value="1"/>
</dbReference>
<sequence length="155" mass="17653">MQYDEHAWAGEDGYDPRIRERREPLKGMLSLSDEELGALYRTGLELVLDEDDYMLTPTIGSDTARVVIMLDRRFVTLTTPMIDHGVREVLAHTELLHNAKLVWIHLRNGIYPQRQVAIVRALGMDKGTVARSLASLSRLGFARREDGVWLAEVPR</sequence>
<protein>
    <submittedName>
        <fullName evidence="2">Helix-turn-helix domain-containing protein</fullName>
    </submittedName>
</protein>
<proteinExistence type="predicted"/>
<dbReference type="RefSeq" id="WP_381196911.1">
    <property type="nucleotide sequence ID" value="NZ_JBHSFE010000014.1"/>
</dbReference>
<name>A0ABV9G9X9_9ACTN</name>